<dbReference type="SUPFAM" id="SSF160631">
    <property type="entry name" value="SMI1/KNR4-like"/>
    <property type="match status" value="1"/>
</dbReference>
<reference evidence="2 3" key="1">
    <citation type="submission" date="2020-06" db="EMBL/GenBank/DDBJ databases">
        <title>Pseudomonas eucalypticola sp. nov., an endophyte of Eucalyptus dunnii leaves with biocontrol ability of eucalyptus leaf blight.</title>
        <authorList>
            <person name="Liu Y."/>
            <person name="Song Z."/>
            <person name="Zeng H."/>
            <person name="Lu M."/>
            <person name="Wang X."/>
            <person name="Lian X."/>
            <person name="Zhang Q."/>
        </authorList>
    </citation>
    <scope>NUCLEOTIDE SEQUENCE [LARGE SCALE GENOMIC DNA]</scope>
    <source>
        <strain evidence="2 3">NP-1</strain>
    </source>
</reference>
<dbReference type="InterPro" id="IPR018958">
    <property type="entry name" value="Knr4/Smi1-like_dom"/>
</dbReference>
<dbReference type="Pfam" id="PF09346">
    <property type="entry name" value="SMI1_KNR4"/>
    <property type="match status" value="1"/>
</dbReference>
<organism evidence="2 3">
    <name type="scientific">Pseudomonas eucalypticola</name>
    <dbReference type="NCBI Taxonomy" id="2599595"/>
    <lineage>
        <taxon>Bacteria</taxon>
        <taxon>Pseudomonadati</taxon>
        <taxon>Pseudomonadota</taxon>
        <taxon>Gammaproteobacteria</taxon>
        <taxon>Pseudomonadales</taxon>
        <taxon>Pseudomonadaceae</taxon>
        <taxon>Pseudomonas</taxon>
    </lineage>
</organism>
<dbReference type="Proteomes" id="UP000509568">
    <property type="component" value="Chromosome"/>
</dbReference>
<dbReference type="AlphaFoldDB" id="A0A7D5HMK9"/>
<dbReference type="KEGG" id="pez:HWQ56_08325"/>
<keyword evidence="3" id="KW-1185">Reference proteome</keyword>
<feature type="domain" description="Knr4/Smi1-like" evidence="1">
    <location>
        <begin position="10"/>
        <end position="129"/>
    </location>
</feature>
<dbReference type="InterPro" id="IPR037883">
    <property type="entry name" value="Knr4/Smi1-like_sf"/>
</dbReference>
<evidence type="ECO:0000259" key="1">
    <source>
        <dbReference type="Pfam" id="PF09346"/>
    </source>
</evidence>
<evidence type="ECO:0000313" key="3">
    <source>
        <dbReference type="Proteomes" id="UP000509568"/>
    </source>
</evidence>
<dbReference type="RefSeq" id="WP_176570189.1">
    <property type="nucleotide sequence ID" value="NZ_CP056030.1"/>
</dbReference>
<protein>
    <submittedName>
        <fullName evidence="2">SMI1/KNR4 family protein</fullName>
    </submittedName>
</protein>
<proteinExistence type="predicted"/>
<accession>A0A7D5HMK9</accession>
<name>A0A7D5HMK9_9PSED</name>
<sequence>MLDFEDSELPINLGDFSHIESLAGGALPSSFKKFYLLRNGGYLESKELYGDECVYDIHGFESLKHGDLPIEQLYQDLVESYEFLAGLVPFAFDQGGNNYLVSLRAEDYGKIYIWLHDEEELKPVFDSFEFFEKGLAA</sequence>
<gene>
    <name evidence="2" type="ORF">HWQ56_08325</name>
</gene>
<dbReference type="EMBL" id="CP056030">
    <property type="protein sequence ID" value="QKZ03788.1"/>
    <property type="molecule type" value="Genomic_DNA"/>
</dbReference>
<dbReference type="Gene3D" id="3.40.1580.10">
    <property type="entry name" value="SMI1/KNR4-like"/>
    <property type="match status" value="1"/>
</dbReference>
<evidence type="ECO:0000313" key="2">
    <source>
        <dbReference type="EMBL" id="QKZ03788.1"/>
    </source>
</evidence>